<name>A0ABQ6BHC7_9CAUL</name>
<comment type="caution">
    <text evidence="3">The sequence shown here is derived from an EMBL/GenBank/DDBJ whole genome shotgun (WGS) entry which is preliminary data.</text>
</comment>
<dbReference type="InterPro" id="IPR017585">
    <property type="entry name" value="SAF_FlgA"/>
</dbReference>
<dbReference type="RefSeq" id="WP_284220692.1">
    <property type="nucleotide sequence ID" value="NZ_BSOY01000005.1"/>
</dbReference>
<dbReference type="Proteomes" id="UP001156921">
    <property type="component" value="Unassembled WGS sequence"/>
</dbReference>
<protein>
    <recommendedName>
        <fullName evidence="2">Flagella basal body P-ring formation protein FlgA SAF domain-containing protein</fullName>
    </recommendedName>
</protein>
<proteinExistence type="predicted"/>
<dbReference type="Pfam" id="PF13144">
    <property type="entry name" value="ChapFlgA"/>
    <property type="match status" value="1"/>
</dbReference>
<gene>
    <name evidence="3" type="ORF">GCM10007859_04610</name>
</gene>
<accession>A0ABQ6BHC7</accession>
<reference evidence="4" key="1">
    <citation type="journal article" date="2019" name="Int. J. Syst. Evol. Microbiol.">
        <title>The Global Catalogue of Microorganisms (GCM) 10K type strain sequencing project: providing services to taxonomists for standard genome sequencing and annotation.</title>
        <authorList>
            <consortium name="The Broad Institute Genomics Platform"/>
            <consortium name="The Broad Institute Genome Sequencing Center for Infectious Disease"/>
            <person name="Wu L."/>
            <person name="Ma J."/>
        </authorList>
    </citation>
    <scope>NUCLEOTIDE SEQUENCE [LARGE SCALE GENOMIC DNA]</scope>
    <source>
        <strain evidence="4">NBRC 110107</strain>
    </source>
</reference>
<dbReference type="PANTHER" id="PTHR36307:SF1">
    <property type="entry name" value="FLAGELLA BASAL BODY P-RING FORMATION PROTEIN FLGA"/>
    <property type="match status" value="1"/>
</dbReference>
<organism evidence="3 4">
    <name type="scientific">Brevundimonas denitrificans</name>
    <dbReference type="NCBI Taxonomy" id="1443434"/>
    <lineage>
        <taxon>Bacteria</taxon>
        <taxon>Pseudomonadati</taxon>
        <taxon>Pseudomonadota</taxon>
        <taxon>Alphaproteobacteria</taxon>
        <taxon>Caulobacterales</taxon>
        <taxon>Caulobacteraceae</taxon>
        <taxon>Brevundimonas</taxon>
    </lineage>
</organism>
<feature type="chain" id="PRO_5046418371" description="Flagella basal body P-ring formation protein FlgA SAF domain-containing protein" evidence="1">
    <location>
        <begin position="21"/>
        <end position="204"/>
    </location>
</feature>
<dbReference type="EMBL" id="BSOY01000005">
    <property type="protein sequence ID" value="GLS00455.1"/>
    <property type="molecule type" value="Genomic_DNA"/>
</dbReference>
<keyword evidence="4" id="KW-1185">Reference proteome</keyword>
<dbReference type="PANTHER" id="PTHR36307">
    <property type="entry name" value="FLAGELLA BASAL BODY P-RING FORMATION PROTEIN FLGA"/>
    <property type="match status" value="1"/>
</dbReference>
<evidence type="ECO:0000256" key="1">
    <source>
        <dbReference type="SAM" id="SignalP"/>
    </source>
</evidence>
<sequence>MRSLILGAVTALMAVGAALAGPVTLKANPVDSDGRVTLGDLFDGAGSASDVMVGTRAGPSIVFEAGQLQSLARQSGLDWANPSGLRRVVVRNAAAAPSAVAPVPRSAAAEGAPPVVAARPQPARAALAERVITRNDMVEVAYEVGGVRLTITGRAEGNAAVGQRLAVRNLQSGRTIDAVAIGPGLALAGPAGQEARATQQLAAR</sequence>
<evidence type="ECO:0000313" key="3">
    <source>
        <dbReference type="EMBL" id="GLS00455.1"/>
    </source>
</evidence>
<keyword evidence="1" id="KW-0732">Signal</keyword>
<evidence type="ECO:0000259" key="2">
    <source>
        <dbReference type="Pfam" id="PF13144"/>
    </source>
</evidence>
<dbReference type="Gene3D" id="2.30.30.760">
    <property type="match status" value="1"/>
</dbReference>
<evidence type="ECO:0000313" key="4">
    <source>
        <dbReference type="Proteomes" id="UP001156921"/>
    </source>
</evidence>
<feature type="signal peptide" evidence="1">
    <location>
        <begin position="1"/>
        <end position="20"/>
    </location>
</feature>
<dbReference type="InterPro" id="IPR039246">
    <property type="entry name" value="Flagellar_FlgA"/>
</dbReference>
<feature type="domain" description="Flagella basal body P-ring formation protein FlgA SAF" evidence="2">
    <location>
        <begin position="128"/>
        <end position="184"/>
    </location>
</feature>